<evidence type="ECO:0000313" key="1">
    <source>
        <dbReference type="EMBL" id="KKM78349.1"/>
    </source>
</evidence>
<gene>
    <name evidence="1" type="ORF">LCGC14_1360920</name>
</gene>
<dbReference type="AlphaFoldDB" id="A0A0F9K894"/>
<evidence type="ECO:0008006" key="2">
    <source>
        <dbReference type="Google" id="ProtNLM"/>
    </source>
</evidence>
<sequence>SSFGPSVIGIVESDSEAKDLLNEIQRNQKNVGGHTYICKPNNTGAKILFVD</sequence>
<accession>A0A0F9K894</accession>
<reference evidence="1" key="1">
    <citation type="journal article" date="2015" name="Nature">
        <title>Complex archaea that bridge the gap between prokaryotes and eukaryotes.</title>
        <authorList>
            <person name="Spang A."/>
            <person name="Saw J.H."/>
            <person name="Jorgensen S.L."/>
            <person name="Zaremba-Niedzwiedzka K."/>
            <person name="Martijn J."/>
            <person name="Lind A.E."/>
            <person name="van Eijk R."/>
            <person name="Schleper C."/>
            <person name="Guy L."/>
            <person name="Ettema T.J."/>
        </authorList>
    </citation>
    <scope>NUCLEOTIDE SEQUENCE</scope>
</reference>
<comment type="caution">
    <text evidence="1">The sequence shown here is derived from an EMBL/GenBank/DDBJ whole genome shotgun (WGS) entry which is preliminary data.</text>
</comment>
<protein>
    <recommendedName>
        <fullName evidence="2">GHMP kinase C-terminal domain-containing protein</fullName>
    </recommendedName>
</protein>
<name>A0A0F9K894_9ZZZZ</name>
<proteinExistence type="predicted"/>
<organism evidence="1">
    <name type="scientific">marine sediment metagenome</name>
    <dbReference type="NCBI Taxonomy" id="412755"/>
    <lineage>
        <taxon>unclassified sequences</taxon>
        <taxon>metagenomes</taxon>
        <taxon>ecological metagenomes</taxon>
    </lineage>
</organism>
<feature type="non-terminal residue" evidence="1">
    <location>
        <position position="1"/>
    </location>
</feature>
<dbReference type="EMBL" id="LAZR01008504">
    <property type="protein sequence ID" value="KKM78349.1"/>
    <property type="molecule type" value="Genomic_DNA"/>
</dbReference>